<protein>
    <submittedName>
        <fullName evidence="2">Virginiamycin B lyase</fullName>
    </submittedName>
</protein>
<reference evidence="1 4" key="3">
    <citation type="submission" date="2020-07" db="EMBL/GenBank/DDBJ databases">
        <title>Draft genome sequence of four isobutane-metabolizing strains capable of cometabolically degrading diverse ether contaminants.</title>
        <authorList>
            <person name="Chen W."/>
            <person name="Faulkner N."/>
            <person name="Smith C."/>
            <person name="Hyman M."/>
        </authorList>
    </citation>
    <scope>NUCLEOTIDE SEQUENCE [LARGE SCALE GENOMIC DNA]</scope>
    <source>
        <strain evidence="1 4">2A</strain>
    </source>
</reference>
<sequence length="308" mass="32148">MTSITLFSSPDLDAPSGVIGAFGDIWFTSIGNHLVGRVRDGVVQTFAGPPGVIRLPANIFPGSDGRVWFTILGSDALGAIDPDAPDPAATITTVTLPSGSRPVALKSGPDGRLWFSLRGIDAIGSLEPSSPEDSLQVFDSPTIAGPAALFVTGDGRVWWVNSSSNTVGALDPSTGEVTAITVIGSPRAWAQSTDGRLWLTTREPAGLLSFDPADPFNSAVHRTDSRVVEPDGVWVGRDGAVWFADTGANAIGRYLPASDQWSFTGAPPQVDGPFDIKEAADGALWFTNKAGNTLGRITLPTRPPIDGA</sequence>
<dbReference type="EMBL" id="CP059894">
    <property type="protein sequence ID" value="QNJ92182.1"/>
    <property type="molecule type" value="Genomic_DNA"/>
</dbReference>
<organism evidence="2 3">
    <name type="scientific">Mycolicibacterium fluoranthenivorans</name>
    <dbReference type="NCBI Taxonomy" id="258505"/>
    <lineage>
        <taxon>Bacteria</taxon>
        <taxon>Bacillati</taxon>
        <taxon>Actinomycetota</taxon>
        <taxon>Actinomycetes</taxon>
        <taxon>Mycobacteriales</taxon>
        <taxon>Mycobacteriaceae</taxon>
        <taxon>Mycolicibacterium</taxon>
    </lineage>
</organism>
<dbReference type="RefSeq" id="WP_090363394.1">
    <property type="nucleotide sequence ID" value="NZ_CP059894.1"/>
</dbReference>
<gene>
    <name evidence="1" type="ORF">HZU40_29125</name>
    <name evidence="2" type="ORF">SAMN02799620_05387</name>
</gene>
<evidence type="ECO:0000313" key="3">
    <source>
        <dbReference type="Proteomes" id="UP000199707"/>
    </source>
</evidence>
<dbReference type="PANTHER" id="PTHR40274:SF3">
    <property type="entry name" value="VIRGINIAMYCIN B LYASE"/>
    <property type="match status" value="1"/>
</dbReference>
<dbReference type="KEGG" id="mflu:HZU40_29125"/>
<keyword evidence="2" id="KW-0456">Lyase</keyword>
<proteinExistence type="predicted"/>
<dbReference type="GO" id="GO:0016829">
    <property type="term" value="F:lyase activity"/>
    <property type="evidence" value="ECO:0007669"/>
    <property type="project" value="UniProtKB-KW"/>
</dbReference>
<evidence type="ECO:0000313" key="4">
    <source>
        <dbReference type="Proteomes" id="UP000515498"/>
    </source>
</evidence>
<dbReference type="Proteomes" id="UP000515498">
    <property type="component" value="Chromosome"/>
</dbReference>
<accession>A0A1G4WXC0</accession>
<dbReference type="SUPFAM" id="SSF63829">
    <property type="entry name" value="Calcium-dependent phosphotriesterase"/>
    <property type="match status" value="1"/>
</dbReference>
<dbReference type="Proteomes" id="UP000199707">
    <property type="component" value="Unassembled WGS sequence"/>
</dbReference>
<dbReference type="Gene3D" id="2.40.10.500">
    <property type="match status" value="1"/>
</dbReference>
<dbReference type="InterPro" id="IPR051344">
    <property type="entry name" value="Vgb"/>
</dbReference>
<dbReference type="PANTHER" id="PTHR40274">
    <property type="entry name" value="VIRGINIAMYCIN B LYASE"/>
    <property type="match status" value="1"/>
</dbReference>
<name>A0A1G4WXC0_9MYCO</name>
<reference evidence="3" key="1">
    <citation type="submission" date="2016-10" db="EMBL/GenBank/DDBJ databases">
        <authorList>
            <person name="Varghese N."/>
            <person name="Submissions S."/>
        </authorList>
    </citation>
    <scope>NUCLEOTIDE SEQUENCE [LARGE SCALE GENOMIC DNA]</scope>
    <source>
        <strain evidence="3">UNC267MFSha1.1M11</strain>
    </source>
</reference>
<evidence type="ECO:0000313" key="2">
    <source>
        <dbReference type="EMBL" id="SCX31694.1"/>
    </source>
</evidence>
<dbReference type="AlphaFoldDB" id="A0A1G4WXC0"/>
<dbReference type="SUPFAM" id="SSF101898">
    <property type="entry name" value="NHL repeat"/>
    <property type="match status" value="1"/>
</dbReference>
<dbReference type="InterPro" id="IPR015943">
    <property type="entry name" value="WD40/YVTN_repeat-like_dom_sf"/>
</dbReference>
<dbReference type="EMBL" id="FMUB01000014">
    <property type="protein sequence ID" value="SCX31694.1"/>
    <property type="molecule type" value="Genomic_DNA"/>
</dbReference>
<dbReference type="Pfam" id="PF24684">
    <property type="entry name" value="Vgb_lyase"/>
    <property type="match status" value="2"/>
</dbReference>
<reference evidence="2" key="2">
    <citation type="submission" date="2016-10" db="EMBL/GenBank/DDBJ databases">
        <authorList>
            <person name="de Groot N.N."/>
        </authorList>
    </citation>
    <scope>NUCLEOTIDE SEQUENCE [LARGE SCALE GENOMIC DNA]</scope>
    <source>
        <strain evidence="2">UNC267MFSha1.1M11</strain>
    </source>
</reference>
<dbReference type="STRING" id="1502745.SAMN02799620_05387"/>
<evidence type="ECO:0000313" key="1">
    <source>
        <dbReference type="EMBL" id="QNJ92182.1"/>
    </source>
</evidence>
<dbReference type="Gene3D" id="2.130.10.10">
    <property type="entry name" value="YVTN repeat-like/Quinoprotein amine dehydrogenase"/>
    <property type="match status" value="1"/>
</dbReference>